<dbReference type="EMBL" id="BPQP01000016">
    <property type="protein sequence ID" value="GJD93879.1"/>
    <property type="molecule type" value="Genomic_DNA"/>
</dbReference>
<evidence type="ECO:0000256" key="1">
    <source>
        <dbReference type="ARBA" id="ARBA00022729"/>
    </source>
</evidence>
<dbReference type="Pfam" id="PF10503">
    <property type="entry name" value="Esterase_PHB"/>
    <property type="match status" value="1"/>
</dbReference>
<dbReference type="RefSeq" id="WP_238243069.1">
    <property type="nucleotide sequence ID" value="NZ_BPQP01000016.1"/>
</dbReference>
<evidence type="ECO:0000256" key="2">
    <source>
        <dbReference type="ARBA" id="ARBA00022801"/>
    </source>
</evidence>
<accession>A0ABQ4RT38</accession>
<keyword evidence="1" id="KW-0732">Signal</keyword>
<reference evidence="4" key="1">
    <citation type="journal article" date="2021" name="Front. Microbiol.">
        <title>Comprehensive Comparative Genomics and Phenotyping of Methylobacterium Species.</title>
        <authorList>
            <person name="Alessa O."/>
            <person name="Ogura Y."/>
            <person name="Fujitani Y."/>
            <person name="Takami H."/>
            <person name="Hayashi T."/>
            <person name="Sahin N."/>
            <person name="Tani A."/>
        </authorList>
    </citation>
    <scope>NUCLEOTIDE SEQUENCE</scope>
    <source>
        <strain evidence="4">DSM 19015</strain>
    </source>
</reference>
<dbReference type="PANTHER" id="PTHR43037">
    <property type="entry name" value="UNNAMED PRODUCT-RELATED"/>
    <property type="match status" value="1"/>
</dbReference>
<comment type="caution">
    <text evidence="4">The sequence shown here is derived from an EMBL/GenBank/DDBJ whole genome shotgun (WGS) entry which is preliminary data.</text>
</comment>
<evidence type="ECO:0000313" key="5">
    <source>
        <dbReference type="Proteomes" id="UP001055125"/>
    </source>
</evidence>
<dbReference type="InterPro" id="IPR050955">
    <property type="entry name" value="Plant_Biomass_Hydrol_Est"/>
</dbReference>
<keyword evidence="2" id="KW-0378">Hydrolase</keyword>
<dbReference type="InterPro" id="IPR029058">
    <property type="entry name" value="AB_hydrolase_fold"/>
</dbReference>
<dbReference type="Gene3D" id="3.40.50.1820">
    <property type="entry name" value="alpha/beta hydrolase"/>
    <property type="match status" value="1"/>
</dbReference>
<dbReference type="Proteomes" id="UP001055125">
    <property type="component" value="Unassembled WGS sequence"/>
</dbReference>
<evidence type="ECO:0000313" key="4">
    <source>
        <dbReference type="EMBL" id="GJD93879.1"/>
    </source>
</evidence>
<dbReference type="SUPFAM" id="SSF53474">
    <property type="entry name" value="alpha/beta-Hydrolases"/>
    <property type="match status" value="2"/>
</dbReference>
<organism evidence="4 5">
    <name type="scientific">Methylobacterium iners</name>
    <dbReference type="NCBI Taxonomy" id="418707"/>
    <lineage>
        <taxon>Bacteria</taxon>
        <taxon>Pseudomonadati</taxon>
        <taxon>Pseudomonadota</taxon>
        <taxon>Alphaproteobacteria</taxon>
        <taxon>Hyphomicrobiales</taxon>
        <taxon>Methylobacteriaceae</taxon>
        <taxon>Methylobacterium</taxon>
    </lineage>
</organism>
<dbReference type="InterPro" id="IPR010126">
    <property type="entry name" value="Esterase_phb"/>
</dbReference>
<evidence type="ECO:0000256" key="3">
    <source>
        <dbReference type="SAM" id="MobiDB-lite"/>
    </source>
</evidence>
<name>A0ABQ4RT38_9HYPH</name>
<proteinExistence type="predicted"/>
<dbReference type="PANTHER" id="PTHR43037:SF1">
    <property type="entry name" value="BLL1128 PROTEIN"/>
    <property type="match status" value="1"/>
</dbReference>
<sequence>MTDHTQRMQARLAEMLEATRLTGTGRLQDATTLIQRSLSGIVPSPAARAPAAKTLSPPTIDLVAERVETRPAAESASVTEARLVPERVREAVEGVVRGLGRGVAPVLKGLGGQGLGLQGLGLEGLGGQGRNAFPDAPRSSGRGEPGEFLELSFSGSTGARDYKLYVPTGRRENMPLVVMLHGCKQSPDDFAAGTAMNALAESEGFLVAYPAQSSRANGHRCWNWFEAGDQGRETGEAGIIAGITRAVVAEHPVDPKRVYIAGLSAGAAAAANVAQAYPDLYAAVGIHSGLAAGCARDLSSALMAMNMGAPGTGLSGGFGAPVEGLGIPAIVIHGDGDKTVNPRNGEEVLAQAGADGPRLRQATESGTSPGGLAYSRTRYSDEAGRARIESWLVHGLGHAWSGGDPSGSYTDPRGPDASRAMLAFFLEHSLAAGRA</sequence>
<keyword evidence="5" id="KW-1185">Reference proteome</keyword>
<gene>
    <name evidence="4" type="ORF">OCOJLMKI_1077</name>
</gene>
<feature type="region of interest" description="Disordered" evidence="3">
    <location>
        <begin position="350"/>
        <end position="375"/>
    </location>
</feature>
<protein>
    <recommendedName>
        <fullName evidence="6">Esterase</fullName>
    </recommendedName>
</protein>
<evidence type="ECO:0008006" key="6">
    <source>
        <dbReference type="Google" id="ProtNLM"/>
    </source>
</evidence>
<dbReference type="NCBIfam" id="TIGR01840">
    <property type="entry name" value="esterase_phb"/>
    <property type="match status" value="1"/>
</dbReference>
<reference evidence="4" key="2">
    <citation type="submission" date="2021-08" db="EMBL/GenBank/DDBJ databases">
        <authorList>
            <person name="Tani A."/>
            <person name="Ola A."/>
            <person name="Ogura Y."/>
            <person name="Katsura K."/>
            <person name="Hayashi T."/>
        </authorList>
    </citation>
    <scope>NUCLEOTIDE SEQUENCE</scope>
    <source>
        <strain evidence="4">DSM 19015</strain>
    </source>
</reference>